<name>A0AAN7NVN7_MYCAM</name>
<evidence type="ECO:0000313" key="10">
    <source>
        <dbReference type="EMBL" id="KAK4822820.1"/>
    </source>
</evidence>
<evidence type="ECO:0000256" key="8">
    <source>
        <dbReference type="ARBA" id="ARBA00047124"/>
    </source>
</evidence>
<protein>
    <recommendedName>
        <fullName evidence="3">Complex I intermediate-associated protein 30, mitochondrial</fullName>
    </recommendedName>
    <alternativeName>
        <fullName evidence="7">NADH dehydrogenase [ubiquinone] 1 alpha subcomplex assembly factor 1</fullName>
    </alternativeName>
</protein>
<dbReference type="PANTHER" id="PTHR13194:SF18">
    <property type="entry name" value="COMPLEX I INTERMEDIATE-ASSOCIATED PROTEIN 30, MITOCHONDRIAL"/>
    <property type="match status" value="1"/>
</dbReference>
<reference evidence="10 11" key="1">
    <citation type="journal article" date="2023" name="J. Hered.">
        <title>Chromosome-level genome of the wood stork (Mycteria americana) provides insight into avian chromosome evolution.</title>
        <authorList>
            <person name="Flamio R. Jr."/>
            <person name="Ramstad K.M."/>
        </authorList>
    </citation>
    <scope>NUCLEOTIDE SEQUENCE [LARGE SCALE GENOMIC DNA]</scope>
    <source>
        <strain evidence="10">JAX WOST 10</strain>
    </source>
</reference>
<dbReference type="GO" id="GO:0051082">
    <property type="term" value="F:unfolded protein binding"/>
    <property type="evidence" value="ECO:0007669"/>
    <property type="project" value="TreeGrafter"/>
</dbReference>
<evidence type="ECO:0000256" key="5">
    <source>
        <dbReference type="ARBA" id="ARBA00023186"/>
    </source>
</evidence>
<proteinExistence type="inferred from homology"/>
<dbReference type="SUPFAM" id="SSF49785">
    <property type="entry name" value="Galactose-binding domain-like"/>
    <property type="match status" value="1"/>
</dbReference>
<gene>
    <name evidence="10" type="ORF">QYF61_020103</name>
</gene>
<dbReference type="EMBL" id="JAUNZN010000004">
    <property type="protein sequence ID" value="KAK4822820.1"/>
    <property type="molecule type" value="Genomic_DNA"/>
</dbReference>
<evidence type="ECO:0000256" key="6">
    <source>
        <dbReference type="ARBA" id="ARBA00029396"/>
    </source>
</evidence>
<evidence type="ECO:0000256" key="7">
    <source>
        <dbReference type="ARBA" id="ARBA00031882"/>
    </source>
</evidence>
<dbReference type="PANTHER" id="PTHR13194">
    <property type="entry name" value="COMPLEX I INTERMEDIATE-ASSOCIATED PROTEIN 30"/>
    <property type="match status" value="1"/>
</dbReference>
<dbReference type="GO" id="GO:0032981">
    <property type="term" value="P:mitochondrial respiratory chain complex I assembly"/>
    <property type="evidence" value="ECO:0007669"/>
    <property type="project" value="TreeGrafter"/>
</dbReference>
<comment type="similarity">
    <text evidence="2">Belongs to the CIA30 family.</text>
</comment>
<evidence type="ECO:0000256" key="1">
    <source>
        <dbReference type="ARBA" id="ARBA00004173"/>
    </source>
</evidence>
<keyword evidence="11" id="KW-1185">Reference proteome</keyword>
<evidence type="ECO:0000313" key="11">
    <source>
        <dbReference type="Proteomes" id="UP001333110"/>
    </source>
</evidence>
<evidence type="ECO:0000256" key="2">
    <source>
        <dbReference type="ARBA" id="ARBA00007884"/>
    </source>
</evidence>
<dbReference type="GO" id="GO:0005739">
    <property type="term" value="C:mitochondrion"/>
    <property type="evidence" value="ECO:0007669"/>
    <property type="project" value="UniProtKB-SubCell"/>
</dbReference>
<keyword evidence="5" id="KW-0143">Chaperone</keyword>
<dbReference type="InterPro" id="IPR013857">
    <property type="entry name" value="NADH-UbQ_OxRdtase-assoc_prot30"/>
</dbReference>
<evidence type="ECO:0000256" key="3">
    <source>
        <dbReference type="ARBA" id="ARBA00020004"/>
    </source>
</evidence>
<dbReference type="Pfam" id="PF08547">
    <property type="entry name" value="CIA30"/>
    <property type="match status" value="1"/>
</dbReference>
<dbReference type="GO" id="GO:0006120">
    <property type="term" value="P:mitochondrial electron transport, NADH to ubiquinone"/>
    <property type="evidence" value="ECO:0007669"/>
    <property type="project" value="TreeGrafter"/>
</dbReference>
<comment type="caution">
    <text evidence="10">The sequence shown here is derived from an EMBL/GenBank/DDBJ whole genome shotgun (WGS) entry which is preliminary data.</text>
</comment>
<evidence type="ECO:0000256" key="4">
    <source>
        <dbReference type="ARBA" id="ARBA00023128"/>
    </source>
</evidence>
<feature type="domain" description="NADH:ubiquinone oxidoreductase intermediate-associated protein 30" evidence="9">
    <location>
        <begin position="119"/>
        <end position="300"/>
    </location>
</feature>
<keyword evidence="4" id="KW-0496">Mitochondrion</keyword>
<dbReference type="InterPro" id="IPR039131">
    <property type="entry name" value="NDUFAF1"/>
</dbReference>
<evidence type="ECO:0000259" key="9">
    <source>
        <dbReference type="Pfam" id="PF08547"/>
    </source>
</evidence>
<dbReference type="Proteomes" id="UP001333110">
    <property type="component" value="Unassembled WGS sequence"/>
</dbReference>
<organism evidence="10 11">
    <name type="scientific">Mycteria americana</name>
    <name type="common">Wood stork</name>
    <dbReference type="NCBI Taxonomy" id="33587"/>
    <lineage>
        <taxon>Eukaryota</taxon>
        <taxon>Metazoa</taxon>
        <taxon>Chordata</taxon>
        <taxon>Craniata</taxon>
        <taxon>Vertebrata</taxon>
        <taxon>Euteleostomi</taxon>
        <taxon>Archelosauria</taxon>
        <taxon>Archosauria</taxon>
        <taxon>Dinosauria</taxon>
        <taxon>Saurischia</taxon>
        <taxon>Theropoda</taxon>
        <taxon>Coelurosauria</taxon>
        <taxon>Aves</taxon>
        <taxon>Neognathae</taxon>
        <taxon>Neoaves</taxon>
        <taxon>Aequornithes</taxon>
        <taxon>Ciconiiformes</taxon>
        <taxon>Ciconiidae</taxon>
        <taxon>Mycteria</taxon>
    </lineage>
</organism>
<accession>A0AAN7NVN7</accession>
<sequence length="326" mass="37732">PINCLTGSEFFKFTNMALTATLLNSAYLGGRCCRRKVLHPLLGPLLSNSMSKLYSSYRRPGSQPEKKPTWQNIDFSFKKGIDVLKTQLSMLKKETKDYLIGPGGHPFNQYLLEQTRVLWEFRSQEDLNKWVISSDVEIGGKSEVYLKLGRNNQAALLYGTLNTEVPRDGETKYSGYCSMRAKPPVGSFARKKYYDWSNFNSLYLRVRGDGRPWMINIYTDPYFSHQKDDLYNYFMFTRGGPYWEEIKIPFSKFFLSSRGRVQDDQHPIWLDKASFIYTLAISTLGFTIGDKVDGPFQLEIDFIGLLNDRAHTEEFAYETYKKNPEV</sequence>
<dbReference type="AlphaFoldDB" id="A0AAN7NVN7"/>
<comment type="subunit">
    <text evidence="8">Part of the mitochondrial complex I assembly/MCIA complex that comprises at least the core subunits TMEM126B, NDUFAF1, ECSIT and ACAD9 and complement subunits such as COA1 and TMEM186. Interacts with ECSIT. Interacts with ACAD9. At early stages of complex I assembly, it is found in intermediate subcomplexes that contain different subunits including NDUFB6, NDUFA6, NDUFA9, NDUFS3, NDUFS7, ND1, ND2 and ND3. Interacts with TMEM70 and TMEM242.</text>
</comment>
<dbReference type="InterPro" id="IPR008979">
    <property type="entry name" value="Galactose-bd-like_sf"/>
</dbReference>
<feature type="non-terminal residue" evidence="10">
    <location>
        <position position="1"/>
    </location>
</feature>
<comment type="subcellular location">
    <subcellularLocation>
        <location evidence="1">Mitochondrion</location>
    </subcellularLocation>
</comment>
<comment type="function">
    <text evidence="6">As part of the MCIA complex, involved in the assembly of the mitochondrial complex I.</text>
</comment>